<evidence type="ECO:0000256" key="1">
    <source>
        <dbReference type="ARBA" id="ARBA00001974"/>
    </source>
</evidence>
<dbReference type="Pfam" id="PF05199">
    <property type="entry name" value="GMC_oxred_C"/>
    <property type="match status" value="1"/>
</dbReference>
<comment type="cofactor">
    <cofactor evidence="1">
        <name>FAD</name>
        <dbReference type="ChEBI" id="CHEBI:57692"/>
    </cofactor>
</comment>
<dbReference type="GO" id="GO:0016614">
    <property type="term" value="F:oxidoreductase activity, acting on CH-OH group of donors"/>
    <property type="evidence" value="ECO:0007669"/>
    <property type="project" value="InterPro"/>
</dbReference>
<dbReference type="AlphaFoldDB" id="A0A8H7F9I2"/>
<accession>A0A8H7F9I2</accession>
<protein>
    <recommendedName>
        <fullName evidence="2">Glucose-methanol-choline oxidoreductase C-terminal domain-containing protein</fullName>
    </recommendedName>
</protein>
<organism evidence="3 4">
    <name type="scientific">Agaricus bisporus var. burnettii</name>
    <dbReference type="NCBI Taxonomy" id="192524"/>
    <lineage>
        <taxon>Eukaryota</taxon>
        <taxon>Fungi</taxon>
        <taxon>Dikarya</taxon>
        <taxon>Basidiomycota</taxon>
        <taxon>Agaricomycotina</taxon>
        <taxon>Agaricomycetes</taxon>
        <taxon>Agaricomycetidae</taxon>
        <taxon>Agaricales</taxon>
        <taxon>Agaricineae</taxon>
        <taxon>Agaricaceae</taxon>
        <taxon>Agaricus</taxon>
    </lineage>
</organism>
<reference evidence="3 4" key="1">
    <citation type="journal article" name="Sci. Rep.">
        <title>Telomere-to-telomere assembled and centromere annotated genomes of the two main subspecies of the button mushroom Agaricus bisporus reveal especially polymorphic chromosome ends.</title>
        <authorList>
            <person name="Sonnenberg A.S.M."/>
            <person name="Sedaghat-Telgerd N."/>
            <person name="Lavrijssen B."/>
            <person name="Ohm R.A."/>
            <person name="Hendrickx P.M."/>
            <person name="Scholtmeijer K."/>
            <person name="Baars J.J.P."/>
            <person name="van Peer A."/>
        </authorList>
    </citation>
    <scope>NUCLEOTIDE SEQUENCE [LARGE SCALE GENOMIC DNA]</scope>
    <source>
        <strain evidence="3 4">H119_p4</strain>
    </source>
</reference>
<dbReference type="SUPFAM" id="SSF54373">
    <property type="entry name" value="FAD-linked reductases, C-terminal domain"/>
    <property type="match status" value="1"/>
</dbReference>
<name>A0A8H7F9I2_AGABI</name>
<sequence length="152" mass="17197">MNAVPANLVSAFRLPENSILVKGVKDPSAGSRTPHEYYMGLAASLWYSSFRLFLQSFSEPISRGSVTLNSNDPFDQQNVDLAFLVEDLDTQILLQAYRTAKAQIEHPLMKGFALDRLSPPPRRYVAVMQHSTLVIWVWCQCISELIGTRWTH</sequence>
<dbReference type="InterPro" id="IPR007867">
    <property type="entry name" value="GMC_OxRtase_C"/>
</dbReference>
<proteinExistence type="predicted"/>
<dbReference type="EMBL" id="JABXXO010000003">
    <property type="protein sequence ID" value="KAF7783175.1"/>
    <property type="molecule type" value="Genomic_DNA"/>
</dbReference>
<evidence type="ECO:0000313" key="3">
    <source>
        <dbReference type="EMBL" id="KAF7783175.1"/>
    </source>
</evidence>
<dbReference type="Gene3D" id="3.30.560.10">
    <property type="entry name" value="Glucose Oxidase, domain 3"/>
    <property type="match status" value="1"/>
</dbReference>
<evidence type="ECO:0000313" key="4">
    <source>
        <dbReference type="Proteomes" id="UP000629468"/>
    </source>
</evidence>
<feature type="domain" description="Glucose-methanol-choline oxidoreductase C-terminal" evidence="2">
    <location>
        <begin position="60"/>
        <end position="107"/>
    </location>
</feature>
<dbReference type="Proteomes" id="UP000629468">
    <property type="component" value="Unassembled WGS sequence"/>
</dbReference>
<evidence type="ECO:0000259" key="2">
    <source>
        <dbReference type="Pfam" id="PF05199"/>
    </source>
</evidence>
<comment type="caution">
    <text evidence="3">The sequence shown here is derived from an EMBL/GenBank/DDBJ whole genome shotgun (WGS) entry which is preliminary data.</text>
</comment>
<gene>
    <name evidence="3" type="ORF">Agabi119p4_2551</name>
</gene>